<keyword evidence="1" id="KW-0805">Transcription regulation</keyword>
<dbReference type="OrthoDB" id="162505at2"/>
<dbReference type="GO" id="GO:0003677">
    <property type="term" value="F:DNA binding"/>
    <property type="evidence" value="ECO:0007669"/>
    <property type="project" value="UniProtKB-KW"/>
</dbReference>
<dbReference type="CDD" id="cd07377">
    <property type="entry name" value="WHTH_GntR"/>
    <property type="match status" value="1"/>
</dbReference>
<dbReference type="SUPFAM" id="SSF46785">
    <property type="entry name" value="Winged helix' DNA-binding domain"/>
    <property type="match status" value="1"/>
</dbReference>
<accession>A0A0G3GSW6</accession>
<evidence type="ECO:0000256" key="3">
    <source>
        <dbReference type="ARBA" id="ARBA00023163"/>
    </source>
</evidence>
<evidence type="ECO:0000313" key="5">
    <source>
        <dbReference type="EMBL" id="AKK04219.1"/>
    </source>
</evidence>
<dbReference type="PANTHER" id="PTHR38445:SF10">
    <property type="entry name" value="GNTR-FAMILY TRANSCRIPTIONAL REGULATOR"/>
    <property type="match status" value="1"/>
</dbReference>
<protein>
    <submittedName>
        <fullName evidence="5">Putative transcriptional regulator</fullName>
    </submittedName>
</protein>
<dbReference type="InterPro" id="IPR036388">
    <property type="entry name" value="WH-like_DNA-bd_sf"/>
</dbReference>
<dbReference type="Gene3D" id="1.10.10.10">
    <property type="entry name" value="Winged helix-like DNA-binding domain superfamily/Winged helix DNA-binding domain"/>
    <property type="match status" value="1"/>
</dbReference>
<dbReference type="KEGG" id="cei:CEPID_11980"/>
<dbReference type="EMBL" id="CP011541">
    <property type="protein sequence ID" value="AKK04219.1"/>
    <property type="molecule type" value="Genomic_DNA"/>
</dbReference>
<reference evidence="5 6" key="1">
    <citation type="submission" date="2015-05" db="EMBL/GenBank/DDBJ databases">
        <title>Complete genome sequence of Corynebacterium epidermidicanis DSM 45586, isolated from the skin of a dog suffering from pruritus.</title>
        <authorList>
            <person name="Ruckert C."/>
            <person name="Albersmeier A."/>
            <person name="Winkler A."/>
            <person name="Tauch A."/>
        </authorList>
    </citation>
    <scope>NUCLEOTIDE SEQUENCE [LARGE SCALE GENOMIC DNA]</scope>
    <source>
        <strain evidence="5 6">DSM 45586</strain>
    </source>
</reference>
<keyword evidence="6" id="KW-1185">Reference proteome</keyword>
<keyword evidence="3" id="KW-0804">Transcription</keyword>
<dbReference type="STRING" id="1050174.CEPID_11980"/>
<sequence>MDESAAPLFRQIADLVEDSILDGTLRPGDRAPSTNELSSFHRINPATARKGLTLLVDAGVLEKRRGIGMFVTEAAHSLIVERRREAFPATYLAPLVDEAVKLEMSRTDLHELIDRVAESRGLYQEQP</sequence>
<evidence type="ECO:0000259" key="4">
    <source>
        <dbReference type="PROSITE" id="PS50949"/>
    </source>
</evidence>
<dbReference type="InterPro" id="IPR000524">
    <property type="entry name" value="Tscrpt_reg_HTH_GntR"/>
</dbReference>
<dbReference type="PANTHER" id="PTHR38445">
    <property type="entry name" value="HTH-TYPE TRANSCRIPTIONAL REPRESSOR YTRA"/>
    <property type="match status" value="1"/>
</dbReference>
<dbReference type="RefSeq" id="WP_047241095.1">
    <property type="nucleotide sequence ID" value="NZ_CP011541.1"/>
</dbReference>
<name>A0A0G3GSW6_9CORY</name>
<organism evidence="5 6">
    <name type="scientific">Corynebacterium epidermidicanis</name>
    <dbReference type="NCBI Taxonomy" id="1050174"/>
    <lineage>
        <taxon>Bacteria</taxon>
        <taxon>Bacillati</taxon>
        <taxon>Actinomycetota</taxon>
        <taxon>Actinomycetes</taxon>
        <taxon>Mycobacteriales</taxon>
        <taxon>Corynebacteriaceae</taxon>
        <taxon>Corynebacterium</taxon>
    </lineage>
</organism>
<dbReference type="AlphaFoldDB" id="A0A0G3GSW6"/>
<dbReference type="GO" id="GO:0003700">
    <property type="term" value="F:DNA-binding transcription factor activity"/>
    <property type="evidence" value="ECO:0007669"/>
    <property type="project" value="InterPro"/>
</dbReference>
<keyword evidence="2" id="KW-0238">DNA-binding</keyword>
<dbReference type="Pfam" id="PF00392">
    <property type="entry name" value="GntR"/>
    <property type="match status" value="1"/>
</dbReference>
<dbReference type="PROSITE" id="PS50949">
    <property type="entry name" value="HTH_GNTR"/>
    <property type="match status" value="1"/>
</dbReference>
<dbReference type="InterPro" id="IPR036390">
    <property type="entry name" value="WH_DNA-bd_sf"/>
</dbReference>
<dbReference type="SMART" id="SM00345">
    <property type="entry name" value="HTH_GNTR"/>
    <property type="match status" value="1"/>
</dbReference>
<dbReference type="Proteomes" id="UP000035368">
    <property type="component" value="Chromosome"/>
</dbReference>
<evidence type="ECO:0000313" key="6">
    <source>
        <dbReference type="Proteomes" id="UP000035368"/>
    </source>
</evidence>
<evidence type="ECO:0000256" key="1">
    <source>
        <dbReference type="ARBA" id="ARBA00023015"/>
    </source>
</evidence>
<dbReference type="PATRIC" id="fig|1050174.4.peg.2418"/>
<proteinExistence type="predicted"/>
<feature type="domain" description="HTH gntR-type" evidence="4">
    <location>
        <begin position="6"/>
        <end position="74"/>
    </location>
</feature>
<evidence type="ECO:0000256" key="2">
    <source>
        <dbReference type="ARBA" id="ARBA00023125"/>
    </source>
</evidence>
<gene>
    <name evidence="5" type="primary">gntR</name>
    <name evidence="5" type="ORF">CEPID_11980</name>
</gene>